<dbReference type="PANTHER" id="PTHR13274:SF2">
    <property type="entry name" value="SMALL RIBOSOMAL SUBUNIT PROTEIN MS25"/>
    <property type="match status" value="1"/>
</dbReference>
<evidence type="ECO:0000256" key="3">
    <source>
        <dbReference type="ARBA" id="ARBA00022980"/>
    </source>
</evidence>
<dbReference type="InterPro" id="IPR036249">
    <property type="entry name" value="Thioredoxin-like_sf"/>
</dbReference>
<evidence type="ECO:0000256" key="7">
    <source>
        <dbReference type="ARBA" id="ARBA00035369"/>
    </source>
</evidence>
<feature type="domain" description="Ribosomal protein/NADH dehydrogenase" evidence="8">
    <location>
        <begin position="37"/>
        <end position="110"/>
    </location>
</feature>
<dbReference type="InParanoid" id="A0A6J2XI14"/>
<evidence type="ECO:0000259" key="8">
    <source>
        <dbReference type="SMART" id="SM00916"/>
    </source>
</evidence>
<dbReference type="FunCoup" id="A0A6J2XI14">
    <property type="interactions" value="1101"/>
</dbReference>
<keyword evidence="4" id="KW-0496">Mitochondrion</keyword>
<dbReference type="GO" id="GO:0005739">
    <property type="term" value="C:mitochondrion"/>
    <property type="evidence" value="ECO:0007669"/>
    <property type="project" value="UniProtKB-SubCell"/>
</dbReference>
<evidence type="ECO:0000256" key="6">
    <source>
        <dbReference type="ARBA" id="ARBA00035139"/>
    </source>
</evidence>
<evidence type="ECO:0000256" key="1">
    <source>
        <dbReference type="ARBA" id="ARBA00004173"/>
    </source>
</evidence>
<dbReference type="Proteomes" id="UP000504635">
    <property type="component" value="Unplaced"/>
</dbReference>
<dbReference type="GO" id="GO:0003735">
    <property type="term" value="F:structural constituent of ribosome"/>
    <property type="evidence" value="ECO:0007669"/>
    <property type="project" value="InterPro"/>
</dbReference>
<dbReference type="Gene3D" id="3.40.30.10">
    <property type="entry name" value="Glutaredoxin"/>
    <property type="match status" value="1"/>
</dbReference>
<dbReference type="RefSeq" id="XP_030751088.1">
    <property type="nucleotide sequence ID" value="XM_030895228.1"/>
</dbReference>
<accession>A0A6J2XI14</accession>
<comment type="subcellular location">
    <subcellularLocation>
        <location evidence="1">Mitochondrion</location>
    </subcellularLocation>
</comment>
<dbReference type="OrthoDB" id="5919182at2759"/>
<dbReference type="GO" id="GO:1990904">
    <property type="term" value="C:ribonucleoprotein complex"/>
    <property type="evidence" value="ECO:0007669"/>
    <property type="project" value="UniProtKB-KW"/>
</dbReference>
<keyword evidence="5" id="KW-0687">Ribonucleoprotein</keyword>
<evidence type="ECO:0000256" key="5">
    <source>
        <dbReference type="ARBA" id="ARBA00023274"/>
    </source>
</evidence>
<dbReference type="CTD" id="64432"/>
<dbReference type="GeneID" id="115878670"/>
<protein>
    <recommendedName>
        <fullName evidence="6">Small ribosomal subunit protein mS25</fullName>
    </recommendedName>
    <alternativeName>
        <fullName evidence="7">28S ribosomal protein S25, mitochondrial</fullName>
    </alternativeName>
</protein>
<gene>
    <name evidence="10" type="primary">LOC115878670</name>
</gene>
<sequence>MPFMKGRSPIRRTLQYLEAGKLHLKDQIKIVTVNYNVHGESHQGTRDFVFWFLPQIQYKNPTVQISTFKNLTPTPFIRAFYETGQHMLIDIDNKSKNEIYDHLVEVLGKTSEVLKAESIAQEKKDNPANFGLGCNRHCLCELPGQVPCPSLCPLPKVMRGKYMFKKDD</sequence>
<comment type="similarity">
    <text evidence="2">Belongs to the mitochondrion-specific ribosomal protein mS25 family.</text>
</comment>
<dbReference type="SUPFAM" id="SSF52833">
    <property type="entry name" value="Thioredoxin-like"/>
    <property type="match status" value="1"/>
</dbReference>
<dbReference type="SMART" id="SM00916">
    <property type="entry name" value="L51_S25_CI-B8"/>
    <property type="match status" value="1"/>
</dbReference>
<evidence type="ECO:0000313" key="9">
    <source>
        <dbReference type="Proteomes" id="UP000504635"/>
    </source>
</evidence>
<dbReference type="AlphaFoldDB" id="A0A6J2XI14"/>
<organism evidence="9 10">
    <name type="scientific">Sitophilus oryzae</name>
    <name type="common">Rice weevil</name>
    <name type="synonym">Curculio oryzae</name>
    <dbReference type="NCBI Taxonomy" id="7048"/>
    <lineage>
        <taxon>Eukaryota</taxon>
        <taxon>Metazoa</taxon>
        <taxon>Ecdysozoa</taxon>
        <taxon>Arthropoda</taxon>
        <taxon>Hexapoda</taxon>
        <taxon>Insecta</taxon>
        <taxon>Pterygota</taxon>
        <taxon>Neoptera</taxon>
        <taxon>Endopterygota</taxon>
        <taxon>Coleoptera</taxon>
        <taxon>Polyphaga</taxon>
        <taxon>Cucujiformia</taxon>
        <taxon>Curculionidae</taxon>
        <taxon>Dryophthorinae</taxon>
        <taxon>Sitophilus</taxon>
    </lineage>
</organism>
<dbReference type="KEGG" id="soy:115878670"/>
<evidence type="ECO:0000256" key="2">
    <source>
        <dbReference type="ARBA" id="ARBA00008046"/>
    </source>
</evidence>
<keyword evidence="9" id="KW-1185">Reference proteome</keyword>
<dbReference type="Pfam" id="PF05047">
    <property type="entry name" value="L51_S25_CI-B8"/>
    <property type="match status" value="1"/>
</dbReference>
<proteinExistence type="inferred from homology"/>
<evidence type="ECO:0000313" key="10">
    <source>
        <dbReference type="RefSeq" id="XP_030751088.1"/>
    </source>
</evidence>
<dbReference type="InterPro" id="IPR040049">
    <property type="entry name" value="Ribosomal_mS25/mL61"/>
</dbReference>
<evidence type="ECO:0000256" key="4">
    <source>
        <dbReference type="ARBA" id="ARBA00023128"/>
    </source>
</evidence>
<dbReference type="InterPro" id="IPR007741">
    <property type="entry name" value="Ribosomal_mL43/mS25/NADH_DH"/>
</dbReference>
<keyword evidence="3 10" id="KW-0689">Ribosomal protein</keyword>
<dbReference type="PANTHER" id="PTHR13274">
    <property type="entry name" value="MITOCHONDRIAL RIBOSOMAL PROTEIN S25"/>
    <property type="match status" value="1"/>
</dbReference>
<dbReference type="GO" id="GO:0005840">
    <property type="term" value="C:ribosome"/>
    <property type="evidence" value="ECO:0007669"/>
    <property type="project" value="UniProtKB-KW"/>
</dbReference>
<reference evidence="10" key="1">
    <citation type="submission" date="2025-08" db="UniProtKB">
        <authorList>
            <consortium name="RefSeq"/>
        </authorList>
    </citation>
    <scope>IDENTIFICATION</scope>
    <source>
        <tissue evidence="10">Gonads</tissue>
    </source>
</reference>
<name>A0A6J2XI14_SITOR</name>